<dbReference type="Proteomes" id="UP000001975">
    <property type="component" value="Chromosome"/>
</dbReference>
<dbReference type="HOGENOM" id="CLU_2581355_0_0_2"/>
<sequence length="80" mass="8507">MLVKFRLKTLASVTILCVLLSTVIVASPRATVVTTAQQTDRSYSHQDGTDPAVQFENQTVSTGSTSVIVSTATFSGDNNE</sequence>
<dbReference type="EMBL" id="AM180088">
    <property type="protein sequence ID" value="CCL97837.1"/>
    <property type="molecule type" value="Genomic_DNA"/>
</dbReference>
<gene>
    <name evidence="1" type="ordered locus">HQ_2272A</name>
</gene>
<name>J7RUJ9_HALWD</name>
<evidence type="ECO:0000313" key="1">
    <source>
        <dbReference type="EMBL" id="CCL97837.1"/>
    </source>
</evidence>
<protein>
    <submittedName>
        <fullName evidence="1">Uncharacterized protein</fullName>
    </submittedName>
</protein>
<dbReference type="KEGG" id="hwa:HQ_2272A"/>
<dbReference type="RefSeq" id="WP_048066752.1">
    <property type="nucleotide sequence ID" value="NC_008212.1"/>
</dbReference>
<keyword evidence="2" id="KW-1185">Reference proteome</keyword>
<accession>J7RUJ9</accession>
<dbReference type="AlphaFoldDB" id="J7RUJ9"/>
<dbReference type="GeneID" id="4192840"/>
<organism evidence="1 2">
    <name type="scientific">Haloquadratum walsbyi (strain DSM 16790 / HBSQ001)</name>
    <dbReference type="NCBI Taxonomy" id="362976"/>
    <lineage>
        <taxon>Archaea</taxon>
        <taxon>Methanobacteriati</taxon>
        <taxon>Methanobacteriota</taxon>
        <taxon>Stenosarchaea group</taxon>
        <taxon>Halobacteria</taxon>
        <taxon>Halobacteriales</taxon>
        <taxon>Haloferacaceae</taxon>
        <taxon>Haloquadratum</taxon>
    </lineage>
</organism>
<proteinExistence type="predicted"/>
<reference evidence="1 2" key="1">
    <citation type="journal article" date="2006" name="BMC Genomics">
        <title>The genome of the square archaeon Haloquadratum walsbyi: life at the limits of water activity.</title>
        <authorList>
            <person name="Bolhuis H.H."/>
            <person name="Palm P.P."/>
            <person name="Wende A.W."/>
            <person name="Falb M.M."/>
            <person name="Rampp M.M."/>
            <person name="Rodriguez-Valera F.F."/>
            <person name="Pfeiffer F.F."/>
            <person name="Oesterhelt D.D."/>
        </authorList>
    </citation>
    <scope>NUCLEOTIDE SEQUENCE [LARGE SCALE GENOMIC DNA]</scope>
    <source>
        <strain evidence="2">DSM 16790 / HBSQ001</strain>
    </source>
</reference>
<evidence type="ECO:0000313" key="2">
    <source>
        <dbReference type="Proteomes" id="UP000001975"/>
    </source>
</evidence>